<sequence>MEQDRQTVSRRYRMTRFVPMRNMVVETVEIVFSKDKVKHLVFKGGTSLRIDRI</sequence>
<dbReference type="EMBL" id="DXEZ01000184">
    <property type="protein sequence ID" value="HIX54689.1"/>
    <property type="molecule type" value="Genomic_DNA"/>
</dbReference>
<gene>
    <name evidence="1" type="ORF">H9853_06660</name>
</gene>
<organism evidence="1 2">
    <name type="scientific">Candidatus Sphingobacterium stercoripullorum</name>
    <dbReference type="NCBI Taxonomy" id="2838759"/>
    <lineage>
        <taxon>Bacteria</taxon>
        <taxon>Pseudomonadati</taxon>
        <taxon>Bacteroidota</taxon>
        <taxon>Sphingobacteriia</taxon>
        <taxon>Sphingobacteriales</taxon>
        <taxon>Sphingobacteriaceae</taxon>
        <taxon>Sphingobacterium</taxon>
    </lineage>
</organism>
<accession>A0A9D1W8P4</accession>
<evidence type="ECO:0000313" key="1">
    <source>
        <dbReference type="EMBL" id="HIX54689.1"/>
    </source>
</evidence>
<name>A0A9D1W8P4_9SPHI</name>
<dbReference type="Proteomes" id="UP000824156">
    <property type="component" value="Unassembled WGS sequence"/>
</dbReference>
<comment type="caution">
    <text evidence="1">The sequence shown here is derived from an EMBL/GenBank/DDBJ whole genome shotgun (WGS) entry which is preliminary data.</text>
</comment>
<reference evidence="1" key="1">
    <citation type="journal article" date="2021" name="PeerJ">
        <title>Extensive microbial diversity within the chicken gut microbiome revealed by metagenomics and culture.</title>
        <authorList>
            <person name="Gilroy R."/>
            <person name="Ravi A."/>
            <person name="Getino M."/>
            <person name="Pursley I."/>
            <person name="Horton D.L."/>
            <person name="Alikhan N.F."/>
            <person name="Baker D."/>
            <person name="Gharbi K."/>
            <person name="Hall N."/>
            <person name="Watson M."/>
            <person name="Adriaenssens E.M."/>
            <person name="Foster-Nyarko E."/>
            <person name="Jarju S."/>
            <person name="Secka A."/>
            <person name="Antonio M."/>
            <person name="Oren A."/>
            <person name="Chaudhuri R.R."/>
            <person name="La Ragione R."/>
            <person name="Hildebrand F."/>
            <person name="Pallen M.J."/>
        </authorList>
    </citation>
    <scope>NUCLEOTIDE SEQUENCE</scope>
    <source>
        <strain evidence="1">1719</strain>
    </source>
</reference>
<evidence type="ECO:0008006" key="3">
    <source>
        <dbReference type="Google" id="ProtNLM"/>
    </source>
</evidence>
<proteinExistence type="predicted"/>
<evidence type="ECO:0000313" key="2">
    <source>
        <dbReference type="Proteomes" id="UP000824156"/>
    </source>
</evidence>
<dbReference type="AlphaFoldDB" id="A0A9D1W8P4"/>
<protein>
    <recommendedName>
        <fullName evidence="3">Nucleotidyl transferase AbiEii/AbiGii toxin family protein</fullName>
    </recommendedName>
</protein>
<reference evidence="1" key="2">
    <citation type="submission" date="2021-04" db="EMBL/GenBank/DDBJ databases">
        <authorList>
            <person name="Gilroy R."/>
        </authorList>
    </citation>
    <scope>NUCLEOTIDE SEQUENCE</scope>
    <source>
        <strain evidence="1">1719</strain>
    </source>
</reference>